<name>A0AA39Z429_9PEZI</name>
<dbReference type="PANTHER" id="PTHR37544:SF3">
    <property type="entry name" value="SPRAY"/>
    <property type="match status" value="1"/>
</dbReference>
<evidence type="ECO:0000313" key="3">
    <source>
        <dbReference type="Proteomes" id="UP001175001"/>
    </source>
</evidence>
<feature type="transmembrane region" description="Helical" evidence="1">
    <location>
        <begin position="62"/>
        <end position="84"/>
    </location>
</feature>
<keyword evidence="1" id="KW-1133">Transmembrane helix</keyword>
<sequence length="155" mass="17706">MFPQPYHEINASLPYGIDTIDKYIPGEGYQSVPLPSQPPSRTNRTALVEVSTQVELLRMNTAAVWLSVAILAWLIFTTVAITVLQRKYLRNLDRNIECLGDVLVLVAHSDRLLQLVRERGPDSLEKERDIKTKLGWFEDSNGEQRWGIEVVEEDE</sequence>
<dbReference type="Proteomes" id="UP001175001">
    <property type="component" value="Unassembled WGS sequence"/>
</dbReference>
<keyword evidence="3" id="KW-1185">Reference proteome</keyword>
<keyword evidence="1" id="KW-0472">Membrane</keyword>
<dbReference type="AlphaFoldDB" id="A0AA39Z429"/>
<comment type="caution">
    <text evidence="2">The sequence shown here is derived from an EMBL/GenBank/DDBJ whole genome shotgun (WGS) entry which is preliminary data.</text>
</comment>
<evidence type="ECO:0000256" key="1">
    <source>
        <dbReference type="SAM" id="Phobius"/>
    </source>
</evidence>
<dbReference type="EMBL" id="JAUJDW010000004">
    <property type="protein sequence ID" value="KAK0663162.1"/>
    <property type="molecule type" value="Genomic_DNA"/>
</dbReference>
<accession>A0AA39Z429</accession>
<dbReference type="PANTHER" id="PTHR37544">
    <property type="entry name" value="SPRAY-RELATED"/>
    <property type="match status" value="1"/>
</dbReference>
<protein>
    <submittedName>
        <fullName evidence="2">Uncharacterized protein</fullName>
    </submittedName>
</protein>
<proteinExistence type="predicted"/>
<organism evidence="2 3">
    <name type="scientific">Lasiodiplodia hormozganensis</name>
    <dbReference type="NCBI Taxonomy" id="869390"/>
    <lineage>
        <taxon>Eukaryota</taxon>
        <taxon>Fungi</taxon>
        <taxon>Dikarya</taxon>
        <taxon>Ascomycota</taxon>
        <taxon>Pezizomycotina</taxon>
        <taxon>Dothideomycetes</taxon>
        <taxon>Dothideomycetes incertae sedis</taxon>
        <taxon>Botryosphaeriales</taxon>
        <taxon>Botryosphaeriaceae</taxon>
        <taxon>Lasiodiplodia</taxon>
    </lineage>
</organism>
<evidence type="ECO:0000313" key="2">
    <source>
        <dbReference type="EMBL" id="KAK0663162.1"/>
    </source>
</evidence>
<keyword evidence="1" id="KW-0812">Transmembrane</keyword>
<reference evidence="2" key="1">
    <citation type="submission" date="2023-06" db="EMBL/GenBank/DDBJ databases">
        <title>Multi-omics analyses reveal the molecular pathogenesis toolkit of Lasiodiplodia hormozganensis, a cross-kingdom pathogen.</title>
        <authorList>
            <person name="Felix C."/>
            <person name="Meneses R."/>
            <person name="Goncalves M.F.M."/>
            <person name="Tilleman L."/>
            <person name="Duarte A.S."/>
            <person name="Jorrin-Novo J.V."/>
            <person name="Van De Peer Y."/>
            <person name="Deforce D."/>
            <person name="Van Nieuwerburgh F."/>
            <person name="Esteves A.C."/>
            <person name="Alves A."/>
        </authorList>
    </citation>
    <scope>NUCLEOTIDE SEQUENCE</scope>
    <source>
        <strain evidence="2">CBS 339.90</strain>
    </source>
</reference>
<gene>
    <name evidence="2" type="ORF">DIS24_g1204</name>
</gene>